<dbReference type="InterPro" id="IPR011041">
    <property type="entry name" value="Quinoprot_gluc/sorb_DH_b-prop"/>
</dbReference>
<dbReference type="Gene3D" id="2.120.10.30">
    <property type="entry name" value="TolB, C-terminal domain"/>
    <property type="match status" value="1"/>
</dbReference>
<dbReference type="SUPFAM" id="SSF50952">
    <property type="entry name" value="Soluble quinoprotein glucose dehydrogenase"/>
    <property type="match status" value="1"/>
</dbReference>
<gene>
    <name evidence="2" type="ORF">M3P19_10310</name>
</gene>
<comment type="caution">
    <text evidence="2">The sequence shown here is derived from an EMBL/GenBank/DDBJ whole genome shotgun (WGS) entry which is preliminary data.</text>
</comment>
<dbReference type="InterPro" id="IPR012938">
    <property type="entry name" value="Glc/Sorbosone_DH"/>
</dbReference>
<dbReference type="InterPro" id="IPR011042">
    <property type="entry name" value="6-blade_b-propeller_TolB-like"/>
</dbReference>
<protein>
    <submittedName>
        <fullName evidence="2">PQQ-dependent sugar dehydrogenase</fullName>
    </submittedName>
</protein>
<accession>A0ABT0PSR4</accession>
<evidence type="ECO:0000259" key="1">
    <source>
        <dbReference type="Pfam" id="PF07995"/>
    </source>
</evidence>
<dbReference type="EMBL" id="JAMFMA010000002">
    <property type="protein sequence ID" value="MCL6274405.1"/>
    <property type="molecule type" value="Genomic_DNA"/>
</dbReference>
<feature type="domain" description="Glucose/Sorbosone dehydrogenase" evidence="1">
    <location>
        <begin position="40"/>
        <end position="380"/>
    </location>
</feature>
<dbReference type="PANTHER" id="PTHR19328:SF75">
    <property type="entry name" value="ALDOSE SUGAR DEHYDROGENASE YLII"/>
    <property type="match status" value="1"/>
</dbReference>
<dbReference type="Pfam" id="PF07995">
    <property type="entry name" value="GSDH"/>
    <property type="match status" value="1"/>
</dbReference>
<evidence type="ECO:0000313" key="3">
    <source>
        <dbReference type="Proteomes" id="UP001203607"/>
    </source>
</evidence>
<dbReference type="PROSITE" id="PS51257">
    <property type="entry name" value="PROKAR_LIPOPROTEIN"/>
    <property type="match status" value="1"/>
</dbReference>
<proteinExistence type="predicted"/>
<evidence type="ECO:0000313" key="2">
    <source>
        <dbReference type="EMBL" id="MCL6274405.1"/>
    </source>
</evidence>
<keyword evidence="3" id="KW-1185">Reference proteome</keyword>
<organism evidence="2 3">
    <name type="scientific">Flagellimonas spongiicola</name>
    <dbReference type="NCBI Taxonomy" id="2942208"/>
    <lineage>
        <taxon>Bacteria</taxon>
        <taxon>Pseudomonadati</taxon>
        <taxon>Bacteroidota</taxon>
        <taxon>Flavobacteriia</taxon>
        <taxon>Flavobacteriales</taxon>
        <taxon>Flavobacteriaceae</taxon>
        <taxon>Flagellimonas</taxon>
    </lineage>
</organism>
<name>A0ABT0PSR4_9FLAO</name>
<dbReference type="Proteomes" id="UP001203607">
    <property type="component" value="Unassembled WGS sequence"/>
</dbReference>
<reference evidence="2 3" key="1">
    <citation type="submission" date="2022-05" db="EMBL/GenBank/DDBJ databases">
        <authorList>
            <person name="Park J.-S."/>
        </authorList>
    </citation>
    <scope>NUCLEOTIDE SEQUENCE [LARGE SCALE GENOMIC DNA]</scope>
    <source>
        <strain evidence="2 3">2012CJ35-5</strain>
    </source>
</reference>
<dbReference type="RefSeq" id="WP_249657585.1">
    <property type="nucleotide sequence ID" value="NZ_JAMFMA010000002.1"/>
</dbReference>
<dbReference type="PANTHER" id="PTHR19328">
    <property type="entry name" value="HEDGEHOG-INTERACTING PROTEIN"/>
    <property type="match status" value="1"/>
</dbReference>
<sequence>MKKLLPFLLLLFIGCSNNRQGKDEGQHKIIPDKKVVLEGLNHPWSIAFLTETDALISEKDGDLIRVDLNSKSRQILKGFPDDLTDSIRAIHFGDNSGIFEVLVDPEFEKNSWIYFSYAAKKEGQGTTTKVVRAKLAKDSLYDHQTLLEAAPFTKEYFHYGGGMVFGGDGKLYITIGERLFWERDEPEIPIAQDVTDKRGKIYRLNPDGSVPDDNPDFGHKAVPGVYAMGIRAAQGITVQPETNKIWFSEHGTIQGDEINLLKAGANYGWPNVTSGRLRSSDYTPPKLEGVSFTAPIWFWPHTVAPTGLTFYTGDEFPHWKNDLIVPGLSRGSLWRFHISEDTIKSVEELFIDDRIRIRKARQSPDGKLYLLTDEDNGKLIQIIPKNIKSQL</sequence>